<dbReference type="InterPro" id="IPR016477">
    <property type="entry name" value="Fructo-/Ketosamine-3-kinase"/>
</dbReference>
<keyword evidence="4" id="KW-1185">Reference proteome</keyword>
<protein>
    <recommendedName>
        <fullName evidence="1">protein-ribulosamine 3-kinase</fullName>
        <ecNumber evidence="1">2.7.1.172</ecNumber>
    </recommendedName>
</protein>
<dbReference type="PANTHER" id="PTHR21310:SF15">
    <property type="entry name" value="AMINOGLYCOSIDE PHOSPHOTRANSFERASE DOMAIN-CONTAINING PROTEIN"/>
    <property type="match status" value="1"/>
</dbReference>
<comment type="caution">
    <text evidence="3">The sequence shown here is derived from an EMBL/GenBank/DDBJ whole genome shotgun (WGS) entry which is preliminary data.</text>
</comment>
<sequence>MSNSVQKDPLLAHDLALLPEEADSFGKTPERQYYRRGRLFIKRSLRPSEYMTTHKGTIYTPRLGKERLQNEGKCLQFIRETTNIPVPKVYASFDVDDSHFLITDYIEGVGMNELSEDHKRLVWPEVDQHLATLHSLKSNKIGGPSSEIVIPPHRVMDCNGRDYWSQKMSKKEEYVFCHNDLSQHNIIVDPVTLKINAIIDWEYAGFFPLFFEAPFYKRLGPSAALEGESDDTARLIEFLEDEGVS</sequence>
<evidence type="ECO:0000313" key="4">
    <source>
        <dbReference type="Proteomes" id="UP001149165"/>
    </source>
</evidence>
<dbReference type="Pfam" id="PF01633">
    <property type="entry name" value="Choline_kinase"/>
    <property type="match status" value="1"/>
</dbReference>
<dbReference type="CDD" id="cd05120">
    <property type="entry name" value="APH_ChoK_like"/>
    <property type="match status" value="1"/>
</dbReference>
<dbReference type="Pfam" id="PF03881">
    <property type="entry name" value="Fructosamin_kin"/>
    <property type="match status" value="1"/>
</dbReference>
<evidence type="ECO:0000313" key="3">
    <source>
        <dbReference type="EMBL" id="KAJ5097644.1"/>
    </source>
</evidence>
<evidence type="ECO:0000256" key="2">
    <source>
        <dbReference type="ARBA" id="ARBA00048655"/>
    </source>
</evidence>
<dbReference type="EMBL" id="JAPQKH010000005">
    <property type="protein sequence ID" value="KAJ5097644.1"/>
    <property type="molecule type" value="Genomic_DNA"/>
</dbReference>
<organism evidence="3 4">
    <name type="scientific">Penicillium angulare</name>
    <dbReference type="NCBI Taxonomy" id="116970"/>
    <lineage>
        <taxon>Eukaryota</taxon>
        <taxon>Fungi</taxon>
        <taxon>Dikarya</taxon>
        <taxon>Ascomycota</taxon>
        <taxon>Pezizomycotina</taxon>
        <taxon>Eurotiomycetes</taxon>
        <taxon>Eurotiomycetidae</taxon>
        <taxon>Eurotiales</taxon>
        <taxon>Aspergillaceae</taxon>
        <taxon>Penicillium</taxon>
    </lineage>
</organism>
<comment type="catalytic activity">
    <reaction evidence="2">
        <text>N(6)-D-ribulosyl-L-lysyl-[protein] + ATP = N(6)-(3-O-phospho-D-ribulosyl)-L-lysyl-[protein] + ADP + H(+)</text>
        <dbReference type="Rhea" id="RHEA:48432"/>
        <dbReference type="Rhea" id="RHEA-COMP:12103"/>
        <dbReference type="Rhea" id="RHEA-COMP:12104"/>
        <dbReference type="ChEBI" id="CHEBI:15378"/>
        <dbReference type="ChEBI" id="CHEBI:30616"/>
        <dbReference type="ChEBI" id="CHEBI:90418"/>
        <dbReference type="ChEBI" id="CHEBI:90420"/>
        <dbReference type="ChEBI" id="CHEBI:456216"/>
        <dbReference type="EC" id="2.7.1.172"/>
    </reaction>
    <physiologicalReaction direction="left-to-right" evidence="2">
        <dbReference type="Rhea" id="RHEA:48433"/>
    </physiologicalReaction>
</comment>
<dbReference type="InterPro" id="IPR051678">
    <property type="entry name" value="AGP_Transferase"/>
</dbReference>
<dbReference type="Proteomes" id="UP001149165">
    <property type="component" value="Unassembled WGS sequence"/>
</dbReference>
<proteinExistence type="predicted"/>
<reference evidence="3" key="1">
    <citation type="submission" date="2022-11" db="EMBL/GenBank/DDBJ databases">
        <authorList>
            <person name="Petersen C."/>
        </authorList>
    </citation>
    <scope>NUCLEOTIDE SEQUENCE</scope>
    <source>
        <strain evidence="3">IBT 30069</strain>
    </source>
</reference>
<dbReference type="SUPFAM" id="SSF56112">
    <property type="entry name" value="Protein kinase-like (PK-like)"/>
    <property type="match status" value="1"/>
</dbReference>
<dbReference type="PANTHER" id="PTHR21310">
    <property type="entry name" value="AMINOGLYCOSIDE PHOSPHOTRANSFERASE-RELATED-RELATED"/>
    <property type="match status" value="1"/>
</dbReference>
<evidence type="ECO:0000256" key="1">
    <source>
        <dbReference type="ARBA" id="ARBA00011961"/>
    </source>
</evidence>
<dbReference type="Gene3D" id="3.90.1200.10">
    <property type="match status" value="1"/>
</dbReference>
<reference evidence="3" key="2">
    <citation type="journal article" date="2023" name="IMA Fungus">
        <title>Comparative genomic study of the Penicillium genus elucidates a diverse pangenome and 15 lateral gene transfer events.</title>
        <authorList>
            <person name="Petersen C."/>
            <person name="Sorensen T."/>
            <person name="Nielsen M.R."/>
            <person name="Sondergaard T.E."/>
            <person name="Sorensen J.L."/>
            <person name="Fitzpatrick D.A."/>
            <person name="Frisvad J.C."/>
            <person name="Nielsen K.L."/>
        </authorList>
    </citation>
    <scope>NUCLEOTIDE SEQUENCE</scope>
    <source>
        <strain evidence="3">IBT 30069</strain>
    </source>
</reference>
<gene>
    <name evidence="3" type="ORF">N7456_008365</name>
</gene>
<dbReference type="AlphaFoldDB" id="A0A9W9FCI9"/>
<dbReference type="EC" id="2.7.1.172" evidence="1"/>
<dbReference type="InterPro" id="IPR011009">
    <property type="entry name" value="Kinase-like_dom_sf"/>
</dbReference>
<dbReference type="OrthoDB" id="428260at2759"/>
<name>A0A9W9FCI9_9EURO</name>
<dbReference type="GO" id="GO:0102193">
    <property type="term" value="F:protein-ribulosamine 3-kinase activity"/>
    <property type="evidence" value="ECO:0007669"/>
    <property type="project" value="UniProtKB-EC"/>
</dbReference>
<accession>A0A9W9FCI9</accession>